<evidence type="ECO:0000313" key="2">
    <source>
        <dbReference type="Proteomes" id="UP000015105"/>
    </source>
</evidence>
<sequence>MFLLSYKVLAHDRGSKLDLLFVCCLICFAGTDLGVDSASPFQPAVVRFAAGFLGVQVAPLPHLFYLGLMHFRYCLLSNGFRTVVLA</sequence>
<organism evidence="1 2">
    <name type="scientific">Aegilops tauschii subsp. strangulata</name>
    <name type="common">Goatgrass</name>
    <dbReference type="NCBI Taxonomy" id="200361"/>
    <lineage>
        <taxon>Eukaryota</taxon>
        <taxon>Viridiplantae</taxon>
        <taxon>Streptophyta</taxon>
        <taxon>Embryophyta</taxon>
        <taxon>Tracheophyta</taxon>
        <taxon>Spermatophyta</taxon>
        <taxon>Magnoliopsida</taxon>
        <taxon>Liliopsida</taxon>
        <taxon>Poales</taxon>
        <taxon>Poaceae</taxon>
        <taxon>BOP clade</taxon>
        <taxon>Pooideae</taxon>
        <taxon>Triticodae</taxon>
        <taxon>Triticeae</taxon>
        <taxon>Triticinae</taxon>
        <taxon>Aegilops</taxon>
    </lineage>
</organism>
<reference evidence="1" key="3">
    <citation type="journal article" date="2017" name="Nature">
        <title>Genome sequence of the progenitor of the wheat D genome Aegilops tauschii.</title>
        <authorList>
            <person name="Luo M.C."/>
            <person name="Gu Y.Q."/>
            <person name="Puiu D."/>
            <person name="Wang H."/>
            <person name="Twardziok S.O."/>
            <person name="Deal K.R."/>
            <person name="Huo N."/>
            <person name="Zhu T."/>
            <person name="Wang L."/>
            <person name="Wang Y."/>
            <person name="McGuire P.E."/>
            <person name="Liu S."/>
            <person name="Long H."/>
            <person name="Ramasamy R.K."/>
            <person name="Rodriguez J.C."/>
            <person name="Van S.L."/>
            <person name="Yuan L."/>
            <person name="Wang Z."/>
            <person name="Xia Z."/>
            <person name="Xiao L."/>
            <person name="Anderson O.D."/>
            <person name="Ouyang S."/>
            <person name="Liang Y."/>
            <person name="Zimin A.V."/>
            <person name="Pertea G."/>
            <person name="Qi P."/>
            <person name="Bennetzen J.L."/>
            <person name="Dai X."/>
            <person name="Dawson M.W."/>
            <person name="Muller H.G."/>
            <person name="Kugler K."/>
            <person name="Rivarola-Duarte L."/>
            <person name="Spannagl M."/>
            <person name="Mayer K.F.X."/>
            <person name="Lu F.H."/>
            <person name="Bevan M.W."/>
            <person name="Leroy P."/>
            <person name="Li P."/>
            <person name="You F.M."/>
            <person name="Sun Q."/>
            <person name="Liu Z."/>
            <person name="Lyons E."/>
            <person name="Wicker T."/>
            <person name="Salzberg S.L."/>
            <person name="Devos K.M."/>
            <person name="Dvorak J."/>
        </authorList>
    </citation>
    <scope>NUCLEOTIDE SEQUENCE [LARGE SCALE GENOMIC DNA]</scope>
    <source>
        <strain evidence="1">cv. AL8/78</strain>
    </source>
</reference>
<reference evidence="1" key="5">
    <citation type="journal article" date="2021" name="G3 (Bethesda)">
        <title>Aegilops tauschii genome assembly Aet v5.0 features greater sequence contiguity and improved annotation.</title>
        <authorList>
            <person name="Wang L."/>
            <person name="Zhu T."/>
            <person name="Rodriguez J.C."/>
            <person name="Deal K.R."/>
            <person name="Dubcovsky J."/>
            <person name="McGuire P.E."/>
            <person name="Lux T."/>
            <person name="Spannagl M."/>
            <person name="Mayer K.F.X."/>
            <person name="Baldrich P."/>
            <person name="Meyers B.C."/>
            <person name="Huo N."/>
            <person name="Gu Y.Q."/>
            <person name="Zhou H."/>
            <person name="Devos K.M."/>
            <person name="Bennetzen J.L."/>
            <person name="Unver T."/>
            <person name="Budak H."/>
            <person name="Gulick P.J."/>
            <person name="Galiba G."/>
            <person name="Kalapos B."/>
            <person name="Nelson D.R."/>
            <person name="Li P."/>
            <person name="You F.M."/>
            <person name="Luo M.C."/>
            <person name="Dvorak J."/>
        </authorList>
    </citation>
    <scope>NUCLEOTIDE SEQUENCE [LARGE SCALE GENOMIC DNA]</scope>
    <source>
        <strain evidence="1">cv. AL8/78</strain>
    </source>
</reference>
<keyword evidence="2" id="KW-1185">Reference proteome</keyword>
<reference evidence="2" key="2">
    <citation type="journal article" date="2017" name="Nat. Plants">
        <title>The Aegilops tauschii genome reveals multiple impacts of transposons.</title>
        <authorList>
            <person name="Zhao G."/>
            <person name="Zou C."/>
            <person name="Li K."/>
            <person name="Wang K."/>
            <person name="Li T."/>
            <person name="Gao L."/>
            <person name="Zhang X."/>
            <person name="Wang H."/>
            <person name="Yang Z."/>
            <person name="Liu X."/>
            <person name="Jiang W."/>
            <person name="Mao L."/>
            <person name="Kong X."/>
            <person name="Jiao Y."/>
            <person name="Jia J."/>
        </authorList>
    </citation>
    <scope>NUCLEOTIDE SEQUENCE [LARGE SCALE GENOMIC DNA]</scope>
    <source>
        <strain evidence="2">cv. AL8/78</strain>
    </source>
</reference>
<dbReference type="AlphaFoldDB" id="A0A453NAK7"/>
<evidence type="ECO:0000313" key="1">
    <source>
        <dbReference type="EnsemblPlants" id="AET6Gv20292700.16"/>
    </source>
</evidence>
<dbReference type="Gramene" id="AET6Gv20292700.16">
    <property type="protein sequence ID" value="AET6Gv20292700.16"/>
    <property type="gene ID" value="AET6Gv20292700"/>
</dbReference>
<name>A0A453NAK7_AEGTS</name>
<protein>
    <submittedName>
        <fullName evidence="1">Uncharacterized protein</fullName>
    </submittedName>
</protein>
<accession>A0A453NAK7</accession>
<reference evidence="2" key="1">
    <citation type="journal article" date="2014" name="Science">
        <title>Ancient hybridizations among the ancestral genomes of bread wheat.</title>
        <authorList>
            <consortium name="International Wheat Genome Sequencing Consortium,"/>
            <person name="Marcussen T."/>
            <person name="Sandve S.R."/>
            <person name="Heier L."/>
            <person name="Spannagl M."/>
            <person name="Pfeifer M."/>
            <person name="Jakobsen K.S."/>
            <person name="Wulff B.B."/>
            <person name="Steuernagel B."/>
            <person name="Mayer K.F."/>
            <person name="Olsen O.A."/>
        </authorList>
    </citation>
    <scope>NUCLEOTIDE SEQUENCE [LARGE SCALE GENOMIC DNA]</scope>
    <source>
        <strain evidence="2">cv. AL8/78</strain>
    </source>
</reference>
<reference evidence="1" key="4">
    <citation type="submission" date="2019-03" db="UniProtKB">
        <authorList>
            <consortium name="EnsemblPlants"/>
        </authorList>
    </citation>
    <scope>IDENTIFICATION</scope>
</reference>
<proteinExistence type="predicted"/>
<dbReference type="Proteomes" id="UP000015105">
    <property type="component" value="Chromosome 6D"/>
</dbReference>
<dbReference type="EnsemblPlants" id="AET6Gv20292700.16">
    <property type="protein sequence ID" value="AET6Gv20292700.16"/>
    <property type="gene ID" value="AET6Gv20292700"/>
</dbReference>